<gene>
    <name evidence="3" type="ORF">D1093_02775</name>
</gene>
<evidence type="ECO:0000313" key="3">
    <source>
        <dbReference type="EMBL" id="QEE08585.1"/>
    </source>
</evidence>
<dbReference type="InterPro" id="IPR007712">
    <property type="entry name" value="RelE/ParE_toxin"/>
</dbReference>
<dbReference type="PANTHER" id="PTHR40588:SF1">
    <property type="entry name" value="MRNA INTERFERASE TOXIN YAFQ"/>
    <property type="match status" value="1"/>
</dbReference>
<dbReference type="GO" id="GO:0006415">
    <property type="term" value="P:translational termination"/>
    <property type="evidence" value="ECO:0007669"/>
    <property type="project" value="TreeGrafter"/>
</dbReference>
<dbReference type="GO" id="GO:0006402">
    <property type="term" value="P:mRNA catabolic process"/>
    <property type="evidence" value="ECO:0007669"/>
    <property type="project" value="TreeGrafter"/>
</dbReference>
<dbReference type="GO" id="GO:0004521">
    <property type="term" value="F:RNA endonuclease activity"/>
    <property type="evidence" value="ECO:0007669"/>
    <property type="project" value="TreeGrafter"/>
</dbReference>
<accession>A0A5B9CW52</accession>
<dbReference type="AlphaFoldDB" id="A0A5B9CW52"/>
<dbReference type="InterPro" id="IPR004386">
    <property type="entry name" value="Toxin_YafQ-like"/>
</dbReference>
<dbReference type="PANTHER" id="PTHR40588">
    <property type="entry name" value="MRNA INTERFERASE TOXIN YAFQ"/>
    <property type="match status" value="1"/>
</dbReference>
<proteinExistence type="predicted"/>
<dbReference type="Proteomes" id="UP000321940">
    <property type="component" value="Chromosome"/>
</dbReference>
<feature type="active site" description="Proton donor" evidence="2">
    <location>
        <position position="88"/>
    </location>
</feature>
<dbReference type="Gene3D" id="3.30.2310.20">
    <property type="entry name" value="RelE-like"/>
    <property type="match status" value="1"/>
</dbReference>
<dbReference type="InterPro" id="IPR035093">
    <property type="entry name" value="RelE/ParE_toxin_dom_sf"/>
</dbReference>
<dbReference type="PIRSF" id="PIRSF006156">
    <property type="entry name" value="YafQ"/>
    <property type="match status" value="1"/>
</dbReference>
<dbReference type="Pfam" id="PF15738">
    <property type="entry name" value="YafQ_toxin"/>
    <property type="match status" value="1"/>
</dbReference>
<evidence type="ECO:0000313" key="4">
    <source>
        <dbReference type="Proteomes" id="UP000321940"/>
    </source>
</evidence>
<dbReference type="SUPFAM" id="SSF143011">
    <property type="entry name" value="RelE-like"/>
    <property type="match status" value="1"/>
</dbReference>
<organism evidence="3 4">
    <name type="scientific">Bartonella kosoyi</name>
    <dbReference type="NCBI Taxonomy" id="2133959"/>
    <lineage>
        <taxon>Bacteria</taxon>
        <taxon>Pseudomonadati</taxon>
        <taxon>Pseudomonadota</taxon>
        <taxon>Alphaproteobacteria</taxon>
        <taxon>Hyphomicrobiales</taxon>
        <taxon>Bartonellaceae</taxon>
        <taxon>Bartonella</taxon>
    </lineage>
</organism>
<evidence type="ECO:0000256" key="2">
    <source>
        <dbReference type="PIRSR" id="PIRSR006156-1"/>
    </source>
</evidence>
<dbReference type="RefSeq" id="WP_120100537.1">
    <property type="nucleotide sequence ID" value="NZ_CP031843.2"/>
</dbReference>
<keyword evidence="1" id="KW-1277">Toxin-antitoxin system</keyword>
<evidence type="ECO:0000256" key="1">
    <source>
        <dbReference type="ARBA" id="ARBA00022649"/>
    </source>
</evidence>
<name>A0A5B9CW52_9HYPH</name>
<sequence>MPEIIYTKSFRRDLKRESKGRYADTLETDLLVVIKALAENEPLKMQWRDHALTGQWRNCRDCHIKPDLVLIYRKPDDETLELLRLGSHSELRL</sequence>
<protein>
    <submittedName>
        <fullName evidence="3">Type II toxin-antitoxin system YafQ family toxin</fullName>
    </submittedName>
</protein>
<dbReference type="KEGG" id="bky:D1093_02775"/>
<reference evidence="3 4" key="1">
    <citation type="journal article" date="2020" name="Int. J. Syst. Evol. Microbiol.">
        <title>Bartonella kosoyi sp. nov. and Bartonella krasnovii sp. nov., two novel species closely related to the zoonotic Bartonella elizabethae, isolated from black rats and wild desert rodent-fleas.</title>
        <authorList>
            <person name="Gutierrez R."/>
            <person name="Shalit T."/>
            <person name="Markus B."/>
            <person name="Yuan C."/>
            <person name="Nachum-Biala Y."/>
            <person name="Elad D."/>
            <person name="Harrus S."/>
        </authorList>
    </citation>
    <scope>NUCLEOTIDE SEQUENCE [LARGE SCALE GENOMIC DNA]</scope>
    <source>
        <strain evidence="3 4">Tel Aviv</strain>
    </source>
</reference>
<keyword evidence="4" id="KW-1185">Reference proteome</keyword>
<dbReference type="NCBIfam" id="TIGR02385">
    <property type="entry name" value="RelE_StbE"/>
    <property type="match status" value="1"/>
</dbReference>
<dbReference type="EMBL" id="CP031843">
    <property type="protein sequence ID" value="QEE08585.1"/>
    <property type="molecule type" value="Genomic_DNA"/>
</dbReference>